<keyword evidence="2" id="KW-0812">Transmembrane</keyword>
<evidence type="ECO:0000256" key="2">
    <source>
        <dbReference type="SAM" id="Phobius"/>
    </source>
</evidence>
<protein>
    <submittedName>
        <fullName evidence="3">Uncharacterized protein</fullName>
    </submittedName>
</protein>
<feature type="transmembrane region" description="Helical" evidence="2">
    <location>
        <begin position="78"/>
        <end position="100"/>
    </location>
</feature>
<proteinExistence type="predicted"/>
<evidence type="ECO:0000256" key="1">
    <source>
        <dbReference type="SAM" id="MobiDB-lite"/>
    </source>
</evidence>
<reference evidence="3" key="1">
    <citation type="submission" date="2020-11" db="EMBL/GenBank/DDBJ databases">
        <title>Sequencing the genomes of 1000 actinobacteria strains.</title>
        <authorList>
            <person name="Klenk H.-P."/>
        </authorList>
    </citation>
    <scope>NUCLEOTIDE SEQUENCE</scope>
    <source>
        <strain evidence="3">DSM 45632</strain>
    </source>
</reference>
<dbReference type="EMBL" id="JADOUE010000001">
    <property type="protein sequence ID" value="MBG6121773.1"/>
    <property type="molecule type" value="Genomic_DNA"/>
</dbReference>
<gene>
    <name evidence="3" type="ORF">IW254_000742</name>
</gene>
<dbReference type="AlphaFoldDB" id="A0A931E3E1"/>
<sequence>MTIAVRNPRTANVPAGSIHRAPQPADVWDIPERTQHRRADHVRTLGEFNRNPEPYRDIAEPTRAGIETKIEKQHEARAATLMGTMLGLALIVGAAFSGMFSAEEPAPAAPAAPNVVSASVR</sequence>
<evidence type="ECO:0000313" key="4">
    <source>
        <dbReference type="Proteomes" id="UP000658613"/>
    </source>
</evidence>
<keyword evidence="2" id="KW-1133">Transmembrane helix</keyword>
<keyword evidence="2" id="KW-0472">Membrane</keyword>
<dbReference type="RefSeq" id="WP_196824274.1">
    <property type="nucleotide sequence ID" value="NZ_CP046980.1"/>
</dbReference>
<keyword evidence="4" id="KW-1185">Reference proteome</keyword>
<name>A0A931E3E1_9CORY</name>
<evidence type="ECO:0000313" key="3">
    <source>
        <dbReference type="EMBL" id="MBG6121773.1"/>
    </source>
</evidence>
<feature type="region of interest" description="Disordered" evidence="1">
    <location>
        <begin position="1"/>
        <end position="63"/>
    </location>
</feature>
<feature type="compositionally biased region" description="Basic and acidic residues" evidence="1">
    <location>
        <begin position="53"/>
        <end position="63"/>
    </location>
</feature>
<dbReference type="Proteomes" id="UP000658613">
    <property type="component" value="Unassembled WGS sequence"/>
</dbReference>
<comment type="caution">
    <text evidence="3">The sequence shown here is derived from an EMBL/GenBank/DDBJ whole genome shotgun (WGS) entry which is preliminary data.</text>
</comment>
<organism evidence="3 4">
    <name type="scientific">Corynebacterium aquatimens</name>
    <dbReference type="NCBI Taxonomy" id="1190508"/>
    <lineage>
        <taxon>Bacteria</taxon>
        <taxon>Bacillati</taxon>
        <taxon>Actinomycetota</taxon>
        <taxon>Actinomycetes</taxon>
        <taxon>Mycobacteriales</taxon>
        <taxon>Corynebacteriaceae</taxon>
        <taxon>Corynebacterium</taxon>
    </lineage>
</organism>
<accession>A0A931E3E1</accession>